<name>A0A7W7NZ57_9SPHN</name>
<evidence type="ECO:0000313" key="1">
    <source>
        <dbReference type="EMBL" id="MBB4860872.1"/>
    </source>
</evidence>
<evidence type="ECO:0000313" key="2">
    <source>
        <dbReference type="Proteomes" id="UP000555448"/>
    </source>
</evidence>
<proteinExistence type="predicted"/>
<dbReference type="AlphaFoldDB" id="A0A7W7NZ57"/>
<dbReference type="EMBL" id="JACHLR010000035">
    <property type="protein sequence ID" value="MBB4860872.1"/>
    <property type="molecule type" value="Genomic_DNA"/>
</dbReference>
<comment type="caution">
    <text evidence="1">The sequence shown here is derived from an EMBL/GenBank/DDBJ whole genome shotgun (WGS) entry which is preliminary data.</text>
</comment>
<sequence length="58" mass="6482">MPAPHAVARESDVRRRQLQMFLELGLESEDNMRPVDVFLVGAAIDPECFMHGLLPFAG</sequence>
<reference evidence="1 2" key="1">
    <citation type="submission" date="2020-08" db="EMBL/GenBank/DDBJ databases">
        <title>Functional genomics of gut bacteria from endangered species of beetles.</title>
        <authorList>
            <person name="Carlos-Shanley C."/>
        </authorList>
    </citation>
    <scope>NUCLEOTIDE SEQUENCE [LARGE SCALE GENOMIC DNA]</scope>
    <source>
        <strain evidence="1 2">S00245</strain>
    </source>
</reference>
<dbReference type="Proteomes" id="UP000555448">
    <property type="component" value="Unassembled WGS sequence"/>
</dbReference>
<organism evidence="1 2">
    <name type="scientific">Novosphingobium chloroacetimidivorans</name>
    <dbReference type="NCBI Taxonomy" id="1428314"/>
    <lineage>
        <taxon>Bacteria</taxon>
        <taxon>Pseudomonadati</taxon>
        <taxon>Pseudomonadota</taxon>
        <taxon>Alphaproteobacteria</taxon>
        <taxon>Sphingomonadales</taxon>
        <taxon>Sphingomonadaceae</taxon>
        <taxon>Novosphingobium</taxon>
    </lineage>
</organism>
<gene>
    <name evidence="1" type="ORF">HNO88_004218</name>
</gene>
<protein>
    <submittedName>
        <fullName evidence="1">Uncharacterized protein</fullName>
    </submittedName>
</protein>
<accession>A0A7W7NZ57</accession>
<keyword evidence="2" id="KW-1185">Reference proteome</keyword>